<dbReference type="EMBL" id="JBHUMY010000032">
    <property type="protein sequence ID" value="MFD2662873.1"/>
    <property type="molecule type" value="Genomic_DNA"/>
</dbReference>
<evidence type="ECO:0000313" key="3">
    <source>
        <dbReference type="EMBL" id="MFD2662873.1"/>
    </source>
</evidence>
<accession>A0ABW5R4Y0</accession>
<protein>
    <submittedName>
        <fullName evidence="3">Phage holin</fullName>
    </submittedName>
</protein>
<dbReference type="InterPro" id="IPR010026">
    <property type="entry name" value="Phage_holin_LL-H"/>
</dbReference>
<keyword evidence="2" id="KW-0472">Membrane</keyword>
<evidence type="ECO:0000256" key="1">
    <source>
        <dbReference type="SAM" id="Coils"/>
    </source>
</evidence>
<reference evidence="4" key="1">
    <citation type="journal article" date="2019" name="Int. J. Syst. Evol. Microbiol.">
        <title>The Global Catalogue of Microorganisms (GCM) 10K type strain sequencing project: providing services to taxonomists for standard genome sequencing and annotation.</title>
        <authorList>
            <consortium name="The Broad Institute Genomics Platform"/>
            <consortium name="The Broad Institute Genome Sequencing Center for Infectious Disease"/>
            <person name="Wu L."/>
            <person name="Ma J."/>
        </authorList>
    </citation>
    <scope>NUCLEOTIDE SEQUENCE [LARGE SCALE GENOMIC DNA]</scope>
    <source>
        <strain evidence="4">TISTR 1827</strain>
    </source>
</reference>
<keyword evidence="2" id="KW-0812">Transmembrane</keyword>
<organism evidence="3 4">
    <name type="scientific">Paenibacillus thailandensis</name>
    <dbReference type="NCBI Taxonomy" id="393250"/>
    <lineage>
        <taxon>Bacteria</taxon>
        <taxon>Bacillati</taxon>
        <taxon>Bacillota</taxon>
        <taxon>Bacilli</taxon>
        <taxon>Bacillales</taxon>
        <taxon>Paenibacillaceae</taxon>
        <taxon>Paenibacillus</taxon>
    </lineage>
</organism>
<name>A0ABW5R4Y0_9BACL</name>
<dbReference type="NCBIfam" id="TIGR01673">
    <property type="entry name" value="holin_LLH"/>
    <property type="match status" value="1"/>
</dbReference>
<keyword evidence="4" id="KW-1185">Reference proteome</keyword>
<proteinExistence type="predicted"/>
<gene>
    <name evidence="3" type="ORF">ACFSW5_21695</name>
</gene>
<evidence type="ECO:0000256" key="2">
    <source>
        <dbReference type="SAM" id="Phobius"/>
    </source>
</evidence>
<feature type="transmembrane region" description="Helical" evidence="2">
    <location>
        <begin position="12"/>
        <end position="31"/>
    </location>
</feature>
<feature type="coiled-coil region" evidence="1">
    <location>
        <begin position="95"/>
        <end position="122"/>
    </location>
</feature>
<sequence>MMELIQPYVETIVQAVIGVLVAAVLGAVAVLKGKVSTWLEARTTVQQREILHRLAQEASALAESAYISGGGPQKLEAAIDYVNERTKGYGIELSLLEIQAAVEKAVQDYNKAKQQAAAAVGEQQ</sequence>
<comment type="caution">
    <text evidence="3">The sequence shown here is derived from an EMBL/GenBank/DDBJ whole genome shotgun (WGS) entry which is preliminary data.</text>
</comment>
<dbReference type="RefSeq" id="WP_379277814.1">
    <property type="nucleotide sequence ID" value="NZ_JBHUGT010000013.1"/>
</dbReference>
<keyword evidence="1" id="KW-0175">Coiled coil</keyword>
<keyword evidence="2" id="KW-1133">Transmembrane helix</keyword>
<dbReference type="Proteomes" id="UP001597493">
    <property type="component" value="Unassembled WGS sequence"/>
</dbReference>
<evidence type="ECO:0000313" key="4">
    <source>
        <dbReference type="Proteomes" id="UP001597493"/>
    </source>
</evidence>
<dbReference type="Pfam" id="PF09682">
    <property type="entry name" value="Phage_holin_6_1"/>
    <property type="match status" value="1"/>
</dbReference>